<dbReference type="VEuPathDB" id="FungiDB:NECHADRAFT_79929"/>
<protein>
    <recommendedName>
        <fullName evidence="2">Protein kinase domain-containing protein</fullName>
    </recommendedName>
</protein>
<dbReference type="PANTHER" id="PTHR24359:SF1">
    <property type="entry name" value="INHIBITOR OF NUCLEAR FACTOR KAPPA-B KINASE EPSILON SUBUNIT HOMOLOG 1-RELATED"/>
    <property type="match status" value="1"/>
</dbReference>
<feature type="region of interest" description="Disordered" evidence="1">
    <location>
        <begin position="726"/>
        <end position="767"/>
    </location>
</feature>
<organism evidence="3 4">
    <name type="scientific">Fusarium vanettenii (strain ATCC MYA-4622 / CBS 123669 / FGSC 9596 / NRRL 45880 / 77-13-4)</name>
    <name type="common">Fusarium solani subsp. pisi</name>
    <dbReference type="NCBI Taxonomy" id="660122"/>
    <lineage>
        <taxon>Eukaryota</taxon>
        <taxon>Fungi</taxon>
        <taxon>Dikarya</taxon>
        <taxon>Ascomycota</taxon>
        <taxon>Pezizomycotina</taxon>
        <taxon>Sordariomycetes</taxon>
        <taxon>Hypocreomycetidae</taxon>
        <taxon>Hypocreales</taxon>
        <taxon>Nectriaceae</taxon>
        <taxon>Fusarium</taxon>
        <taxon>Fusarium solani species complex</taxon>
        <taxon>Fusarium vanettenii</taxon>
    </lineage>
</organism>
<sequence>MSSEDSTDEFIRKFQDSRRGQPSHLPAFDPLPNDADMNRRRDVFSRSSGDSSHVFDYGRSLQSDRTATLPLTAQDTDLVGIGGAGNTLHQRSKLGDLLSRAMLEGQSKRWLPESELLRLCQPDNILGELTATFDHKEAMRFFHYICGHPLDDAQAERPAVKIFVVLLLINELKELKRFVDHGYCDNDLPFTWHTWGANRRILCPRNQPFSRAQHIEHEACFKEGEDRFMDNFYREQWQVHIPFISRTKNNQVVEYELHHHTIMPWTFVEGVGQQSGYSNVSMIKIHPAHHSFGGDGTFALKILHSTDPEDLKRELYAIRKITTGSHVIELLATFKRGSELSFLFPWAAGGNLADLMKEAPSNLLPLSTPNPSDVLARWLFEECFGIARGLRGIHEVEPKVRDGDDFDKEEWAKKYGIHGDLKPENILRFLDDGLGNLKLSDFGLTKFHSKASRSNQPGDGPMSPTYASPEQRHDCFLVSRRSDVWALGCVFSMLLTWAIRGPKALEAYGKARHDEKDPGRRGNWYLDTFYGTQHTEDGHPLIPEGFFLKKAVTDCIEKNKEAILGPDRECNYLTQFLDFIRNRMLETRSDKRATSEDVSPITGVPVIIYSTRRHTLSMPFGESRSNWGSIQLDMDECNFNTYIKGKCLIMLILLFGSFYPDSILLQRGTQNELPTETRDSVYIKALDWYRVVTGQEHDVDPAKDDVCEDHNLDDVGTLRRILGGRGSVRGHEKEGDEEGKNEDDIGLGQTGSTSQLEGSHDEDGGPLEVYAESDAESVDIWLALEGAWACRISSKGG</sequence>
<dbReference type="SUPFAM" id="SSF56112">
    <property type="entry name" value="Protein kinase-like (PK-like)"/>
    <property type="match status" value="1"/>
</dbReference>
<evidence type="ECO:0000259" key="2">
    <source>
        <dbReference type="PROSITE" id="PS50011"/>
    </source>
</evidence>
<dbReference type="GeneID" id="9667285"/>
<dbReference type="GO" id="GO:0005524">
    <property type="term" value="F:ATP binding"/>
    <property type="evidence" value="ECO:0007669"/>
    <property type="project" value="InterPro"/>
</dbReference>
<dbReference type="KEGG" id="nhe:NECHADRAFT_79929"/>
<dbReference type="Proteomes" id="UP000005206">
    <property type="component" value="Chromosome 5"/>
</dbReference>
<evidence type="ECO:0000313" key="4">
    <source>
        <dbReference type="Proteomes" id="UP000005206"/>
    </source>
</evidence>
<dbReference type="PROSITE" id="PS50011">
    <property type="entry name" value="PROTEIN_KINASE_DOM"/>
    <property type="match status" value="1"/>
</dbReference>
<feature type="compositionally biased region" description="Acidic residues" evidence="1">
    <location>
        <begin position="735"/>
        <end position="745"/>
    </location>
</feature>
<feature type="compositionally biased region" description="Basic and acidic residues" evidence="1">
    <location>
        <begin position="9"/>
        <end position="19"/>
    </location>
</feature>
<feature type="domain" description="Protein kinase" evidence="2">
    <location>
        <begin position="265"/>
        <end position="607"/>
    </location>
</feature>
<name>C7Z0L0_FUSV7</name>
<dbReference type="InParanoid" id="C7Z0L0"/>
<dbReference type="eggNOG" id="KOG0592">
    <property type="taxonomic scope" value="Eukaryota"/>
</dbReference>
<dbReference type="Pfam" id="PF00069">
    <property type="entry name" value="Pkinase"/>
    <property type="match status" value="1"/>
</dbReference>
<dbReference type="AlphaFoldDB" id="C7Z0L0"/>
<accession>C7Z0L0</accession>
<dbReference type="CDD" id="cd00180">
    <property type="entry name" value="PKc"/>
    <property type="match status" value="1"/>
</dbReference>
<feature type="region of interest" description="Disordered" evidence="1">
    <location>
        <begin position="1"/>
        <end position="38"/>
    </location>
</feature>
<evidence type="ECO:0000313" key="3">
    <source>
        <dbReference type="EMBL" id="EEU42400.1"/>
    </source>
</evidence>
<dbReference type="InterPro" id="IPR011009">
    <property type="entry name" value="Kinase-like_dom_sf"/>
</dbReference>
<dbReference type="GO" id="GO:0004674">
    <property type="term" value="F:protein serine/threonine kinase activity"/>
    <property type="evidence" value="ECO:0007669"/>
    <property type="project" value="TreeGrafter"/>
</dbReference>
<dbReference type="OMA" id="KQWWVHV"/>
<proteinExistence type="predicted"/>
<gene>
    <name evidence="3" type="ORF">NECHADRAFT_79929</name>
</gene>
<dbReference type="RefSeq" id="XP_003048113.1">
    <property type="nucleotide sequence ID" value="XM_003048067.1"/>
</dbReference>
<dbReference type="InterPro" id="IPR000719">
    <property type="entry name" value="Prot_kinase_dom"/>
</dbReference>
<dbReference type="PANTHER" id="PTHR24359">
    <property type="entry name" value="SERINE/THREONINE-PROTEIN KINASE SBK1"/>
    <property type="match status" value="1"/>
</dbReference>
<dbReference type="STRING" id="660122.C7Z0L0"/>
<dbReference type="OrthoDB" id="1046782at2759"/>
<keyword evidence="4" id="KW-1185">Reference proteome</keyword>
<dbReference type="SMART" id="SM00220">
    <property type="entry name" value="S_TKc"/>
    <property type="match status" value="1"/>
</dbReference>
<dbReference type="EMBL" id="GG698905">
    <property type="protein sequence ID" value="EEU42400.1"/>
    <property type="molecule type" value="Genomic_DNA"/>
</dbReference>
<reference evidence="3 4" key="1">
    <citation type="journal article" date="2009" name="PLoS Genet.">
        <title>The genome of Nectria haematococca: contribution of supernumerary chromosomes to gene expansion.</title>
        <authorList>
            <person name="Coleman J.J."/>
            <person name="Rounsley S.D."/>
            <person name="Rodriguez-Carres M."/>
            <person name="Kuo A."/>
            <person name="Wasmann C.C."/>
            <person name="Grimwood J."/>
            <person name="Schmutz J."/>
            <person name="Taga M."/>
            <person name="White G.J."/>
            <person name="Zhou S."/>
            <person name="Schwartz D.C."/>
            <person name="Freitag M."/>
            <person name="Ma L.J."/>
            <person name="Danchin E.G."/>
            <person name="Henrissat B."/>
            <person name="Coutinho P.M."/>
            <person name="Nelson D.R."/>
            <person name="Straney D."/>
            <person name="Napoli C.A."/>
            <person name="Barker B.M."/>
            <person name="Gribskov M."/>
            <person name="Rep M."/>
            <person name="Kroken S."/>
            <person name="Molnar I."/>
            <person name="Rensing C."/>
            <person name="Kennell J.C."/>
            <person name="Zamora J."/>
            <person name="Farman M.L."/>
            <person name="Selker E.U."/>
            <person name="Salamov A."/>
            <person name="Shapiro H."/>
            <person name="Pangilinan J."/>
            <person name="Lindquist E."/>
            <person name="Lamers C."/>
            <person name="Grigoriev I.V."/>
            <person name="Geiser D.M."/>
            <person name="Covert S.F."/>
            <person name="Temporini E."/>
            <person name="Vanetten H.D."/>
        </authorList>
    </citation>
    <scope>NUCLEOTIDE SEQUENCE [LARGE SCALE GENOMIC DNA]</scope>
    <source>
        <strain evidence="4">ATCC MYA-4622 / CBS 123669 / FGSC 9596 / NRRL 45880 / 77-13-4</strain>
    </source>
</reference>
<dbReference type="HOGENOM" id="CLU_352691_0_0_1"/>
<dbReference type="Gene3D" id="1.10.510.10">
    <property type="entry name" value="Transferase(Phosphotransferase) domain 1"/>
    <property type="match status" value="1"/>
</dbReference>
<evidence type="ECO:0000256" key="1">
    <source>
        <dbReference type="SAM" id="MobiDB-lite"/>
    </source>
</evidence>